<name>A0ACB7YLA4_9ERIC</name>
<keyword evidence="2" id="KW-1185">Reference proteome</keyword>
<comment type="caution">
    <text evidence="1">The sequence shown here is derived from an EMBL/GenBank/DDBJ whole genome shotgun (WGS) entry which is preliminary data.</text>
</comment>
<dbReference type="EMBL" id="CM037161">
    <property type="protein sequence ID" value="KAH7853614.1"/>
    <property type="molecule type" value="Genomic_DNA"/>
</dbReference>
<gene>
    <name evidence="1" type="ORF">Vadar_004745</name>
</gene>
<proteinExistence type="predicted"/>
<evidence type="ECO:0000313" key="2">
    <source>
        <dbReference type="Proteomes" id="UP000828048"/>
    </source>
</evidence>
<sequence>MSTPRPPSKPLDLEITIVSAKHLKNVNWRHGDLKPYAIFWVDPDRRLATKSDDSGSTRPVWNERFLLPLPLHDSSPSLNLEIFHSKPSDTPKPLVATLRVLLSDLTEPEDSTRIRTFELRRPSGRPHGKIRIKLALRERPSPPVPDYHITPPPSYYYSTAPPPPPRDYRGYSIPPPQTAPPAPSPPPPYGGGYADPYSGYYSGYYSLQLPPPPPPRPLFDLQSSYGGPSAPVDNTPYDQKEKGGKMARIPMPGTHYYGLGTGLAVGALAGGVGGLVLDEGLKHEEDKVGERVESDVASRDGYSDYRVDYGYN</sequence>
<dbReference type="Proteomes" id="UP000828048">
    <property type="component" value="Chromosome 11"/>
</dbReference>
<reference evidence="1 2" key="1">
    <citation type="journal article" date="2021" name="Hortic Res">
        <title>High-quality reference genome and annotation aids understanding of berry development for evergreen blueberry (Vaccinium darrowii).</title>
        <authorList>
            <person name="Yu J."/>
            <person name="Hulse-Kemp A.M."/>
            <person name="Babiker E."/>
            <person name="Staton M."/>
        </authorList>
    </citation>
    <scope>NUCLEOTIDE SEQUENCE [LARGE SCALE GENOMIC DNA]</scope>
    <source>
        <strain evidence="2">cv. NJ 8807/NJ 8810</strain>
        <tissue evidence="1">Young leaf</tissue>
    </source>
</reference>
<protein>
    <submittedName>
        <fullName evidence="1">Uncharacterized protein</fullName>
    </submittedName>
</protein>
<accession>A0ACB7YLA4</accession>
<organism evidence="1 2">
    <name type="scientific">Vaccinium darrowii</name>
    <dbReference type="NCBI Taxonomy" id="229202"/>
    <lineage>
        <taxon>Eukaryota</taxon>
        <taxon>Viridiplantae</taxon>
        <taxon>Streptophyta</taxon>
        <taxon>Embryophyta</taxon>
        <taxon>Tracheophyta</taxon>
        <taxon>Spermatophyta</taxon>
        <taxon>Magnoliopsida</taxon>
        <taxon>eudicotyledons</taxon>
        <taxon>Gunneridae</taxon>
        <taxon>Pentapetalae</taxon>
        <taxon>asterids</taxon>
        <taxon>Ericales</taxon>
        <taxon>Ericaceae</taxon>
        <taxon>Vaccinioideae</taxon>
        <taxon>Vaccinieae</taxon>
        <taxon>Vaccinium</taxon>
    </lineage>
</organism>
<evidence type="ECO:0000313" key="1">
    <source>
        <dbReference type="EMBL" id="KAH7853614.1"/>
    </source>
</evidence>